<feature type="transmembrane region" description="Helical" evidence="2">
    <location>
        <begin position="15"/>
        <end position="37"/>
    </location>
</feature>
<dbReference type="InterPro" id="IPR025315">
    <property type="entry name" value="DUF4220"/>
</dbReference>
<evidence type="ECO:0000313" key="4">
    <source>
        <dbReference type="EMBL" id="KAF8665243.1"/>
    </source>
</evidence>
<evidence type="ECO:0000256" key="2">
    <source>
        <dbReference type="SAM" id="Phobius"/>
    </source>
</evidence>
<feature type="region of interest" description="Disordered" evidence="1">
    <location>
        <begin position="644"/>
        <end position="664"/>
    </location>
</feature>
<dbReference type="AlphaFoldDB" id="A0A835AR00"/>
<organism evidence="4 5">
    <name type="scientific">Digitaria exilis</name>
    <dbReference type="NCBI Taxonomy" id="1010633"/>
    <lineage>
        <taxon>Eukaryota</taxon>
        <taxon>Viridiplantae</taxon>
        <taxon>Streptophyta</taxon>
        <taxon>Embryophyta</taxon>
        <taxon>Tracheophyta</taxon>
        <taxon>Spermatophyta</taxon>
        <taxon>Magnoliopsida</taxon>
        <taxon>Liliopsida</taxon>
        <taxon>Poales</taxon>
        <taxon>Poaceae</taxon>
        <taxon>PACMAD clade</taxon>
        <taxon>Panicoideae</taxon>
        <taxon>Panicodae</taxon>
        <taxon>Paniceae</taxon>
        <taxon>Anthephorinae</taxon>
        <taxon>Digitaria</taxon>
    </lineage>
</organism>
<accession>A0A835AR00</accession>
<sequence>MTSGIWSAVRWWDAWQMRVLVTASLLIQWFLLLAAPMRKYTIRNWLRRLIWLAYISCDALAIYALATLFNRQTKASSNCLNTGAKASSIEVLWAPVLLIHLGGREEITAYNIEDNEVWIRHTVTLVSQVSVALYAFYKTWPNEGDRRLLWSAVLLFIIGVLSFCEKPWALRRASINRLVSVYSSLAAGERQKPRSTWEYLFTELDFGGASIVRLKKKTGSKFELSEGDKVQMILSDLSLGVAAQAAVKSGRYKLEDVLGTLDPGAERNMKRWLRHAFGLIYTRANVVSTPAYLACHVLLVPSMHATAIALFATSHKSAYEQFNATDVKMTYVILSFTAVLDVFGVPISELLYWVMSKTKIPALCETLPSDNLINAVQKVKNPRTGRLIKWARSIGYKGRFFHRDDRNNLYGKVAGFVVAELLGSQVLRRDLASYRDTDKKKNWALKKVKVLFDKDNDTAINPNNMIWKSLRKLPFDESVLRWHIATDLCCRLIPPPKGLDPTTYTYSKCAAGISNYMAHLLNCRPDMLMTGSRQHLFSEALRSMDSMGRVVWRSIDDAKDACSKPDLINQAWELAKELVDIGDDKARWELMYRVWVGLLCYSASMCRGYQHAKSLGEGGEFLSFVWLVIALKGAKTLADKLQMPDDEEATQKATEEEKVDLSTL</sequence>
<proteinExistence type="predicted"/>
<feature type="transmembrane region" description="Helical" evidence="2">
    <location>
        <begin position="148"/>
        <end position="164"/>
    </location>
</feature>
<feature type="transmembrane region" description="Helical" evidence="2">
    <location>
        <begin position="332"/>
        <end position="354"/>
    </location>
</feature>
<feature type="transmembrane region" description="Helical" evidence="2">
    <location>
        <begin position="49"/>
        <end position="69"/>
    </location>
</feature>
<protein>
    <recommendedName>
        <fullName evidence="3">DUF4220 domain-containing protein</fullName>
    </recommendedName>
</protein>
<feature type="domain" description="DUF4220" evidence="3">
    <location>
        <begin position="51"/>
        <end position="358"/>
    </location>
</feature>
<dbReference type="Pfam" id="PF13968">
    <property type="entry name" value="DUF4220"/>
    <property type="match status" value="1"/>
</dbReference>
<evidence type="ECO:0000256" key="1">
    <source>
        <dbReference type="SAM" id="MobiDB-lite"/>
    </source>
</evidence>
<dbReference type="EMBL" id="JACEFO010002331">
    <property type="protein sequence ID" value="KAF8665243.1"/>
    <property type="molecule type" value="Genomic_DNA"/>
</dbReference>
<evidence type="ECO:0000313" key="5">
    <source>
        <dbReference type="Proteomes" id="UP000636709"/>
    </source>
</evidence>
<feature type="compositionally biased region" description="Basic and acidic residues" evidence="1">
    <location>
        <begin position="649"/>
        <end position="664"/>
    </location>
</feature>
<name>A0A835AR00_9POAL</name>
<comment type="caution">
    <text evidence="4">The sequence shown here is derived from an EMBL/GenBank/DDBJ whole genome shotgun (WGS) entry which is preliminary data.</text>
</comment>
<gene>
    <name evidence="4" type="ORF">HU200_054139</name>
</gene>
<keyword evidence="2" id="KW-0812">Transmembrane</keyword>
<evidence type="ECO:0000259" key="3">
    <source>
        <dbReference type="Pfam" id="PF13968"/>
    </source>
</evidence>
<keyword evidence="2" id="KW-0472">Membrane</keyword>
<dbReference type="InterPro" id="IPR007658">
    <property type="entry name" value="DUF594"/>
</dbReference>
<reference evidence="4" key="1">
    <citation type="submission" date="2020-07" db="EMBL/GenBank/DDBJ databases">
        <title>Genome sequence and genetic diversity analysis of an under-domesticated orphan crop, white fonio (Digitaria exilis).</title>
        <authorList>
            <person name="Bennetzen J.L."/>
            <person name="Chen S."/>
            <person name="Ma X."/>
            <person name="Wang X."/>
            <person name="Yssel A.E.J."/>
            <person name="Chaluvadi S.R."/>
            <person name="Johnson M."/>
            <person name="Gangashetty P."/>
            <person name="Hamidou F."/>
            <person name="Sanogo M.D."/>
            <person name="Zwaenepoel A."/>
            <person name="Wallace J."/>
            <person name="Van De Peer Y."/>
            <person name="Van Deynze A."/>
        </authorList>
    </citation>
    <scope>NUCLEOTIDE SEQUENCE</scope>
    <source>
        <tissue evidence="4">Leaves</tissue>
    </source>
</reference>
<dbReference type="Pfam" id="PF04578">
    <property type="entry name" value="DUF594"/>
    <property type="match status" value="1"/>
</dbReference>
<dbReference type="Proteomes" id="UP000636709">
    <property type="component" value="Unassembled WGS sequence"/>
</dbReference>
<dbReference type="PANTHER" id="PTHR31325">
    <property type="entry name" value="OS01G0798800 PROTEIN-RELATED"/>
    <property type="match status" value="1"/>
</dbReference>
<keyword evidence="5" id="KW-1185">Reference proteome</keyword>
<dbReference type="OrthoDB" id="679215at2759"/>
<keyword evidence="2" id="KW-1133">Transmembrane helix</keyword>